<dbReference type="InterPro" id="IPR042108">
    <property type="entry name" value="GTPase_HflX_N_sf"/>
</dbReference>
<dbReference type="Gene3D" id="3.40.50.11060">
    <property type="entry name" value="GTPase HflX, N-terminal domain"/>
    <property type="match status" value="1"/>
</dbReference>
<protein>
    <submittedName>
        <fullName evidence="1">GTPase</fullName>
    </submittedName>
</protein>
<organism evidence="1 2">
    <name type="scientific">Haloquadratum walsbyi J07HQW1</name>
    <dbReference type="NCBI Taxonomy" id="1238424"/>
    <lineage>
        <taxon>Archaea</taxon>
        <taxon>Methanobacteriati</taxon>
        <taxon>Methanobacteriota</taxon>
        <taxon>Stenosarchaea group</taxon>
        <taxon>Halobacteria</taxon>
        <taxon>Halobacteriales</taxon>
        <taxon>Haloferacaceae</taxon>
        <taxon>Haloquadratum</taxon>
    </lineage>
</organism>
<name>U1MN14_9EURY</name>
<dbReference type="STRING" id="1238424.J07HQW1_01226"/>
<sequence length="380" mass="42217">MQSVITQTFERLVETIVEPEADVRIVSATGHNRYGIDPGAIDRLQEIWIKADTRSTQRLIVNGVLHPGQIVDLNNALSSVTVWDRRDVVLRRLSDGNNPLAPTCLELRQCRIDHRRAMQHQRHAATDGPDDSGQVHELNHRKQTLQKKIETAIADQQQSIENAYSDVDAHVSIISPIDAEPVANDIYSRLNPTVDSELTEILRPATPVTTVTTIDPHEVAVTRLTPLITDVPTWYERVIAGTFKMLTQADVVVIAGIDDHTHTDNESTDDTATPLMSIISTVEQHCRDNTEILARTSESKNDTDSIRADVAAELPDTRLIVSLPYTDDAQATVSWLYDNTTVESITYDERITITVRAAVSQRDAVQRAVTAVDGSIRNKS</sequence>
<dbReference type="EMBL" id="KE356560">
    <property type="protein sequence ID" value="ERG91194.1"/>
    <property type="molecule type" value="Genomic_DNA"/>
</dbReference>
<accession>U1MN14</accession>
<evidence type="ECO:0000313" key="1">
    <source>
        <dbReference type="EMBL" id="ERG91194.1"/>
    </source>
</evidence>
<proteinExistence type="predicted"/>
<gene>
    <name evidence="1" type="ORF">J07HQW1_01226</name>
</gene>
<dbReference type="Proteomes" id="UP000030649">
    <property type="component" value="Unassembled WGS sequence"/>
</dbReference>
<dbReference type="HOGENOM" id="CLU_726860_0_0_2"/>
<dbReference type="AlphaFoldDB" id="U1MN14"/>
<reference evidence="1 2" key="1">
    <citation type="journal article" date="2013" name="PLoS ONE">
        <title>Assembly-driven community genomics of a hypersaline microbial ecosystem.</title>
        <authorList>
            <person name="Podell S."/>
            <person name="Ugalde J.A."/>
            <person name="Narasingarao P."/>
            <person name="Banfield J.F."/>
            <person name="Heidelberg K.B."/>
            <person name="Allen E.E."/>
        </authorList>
    </citation>
    <scope>NUCLEOTIDE SEQUENCE [LARGE SCALE GENOMIC DNA]</scope>
    <source>
        <strain evidence="2">J07HQW1</strain>
    </source>
</reference>
<evidence type="ECO:0000313" key="2">
    <source>
        <dbReference type="Proteomes" id="UP000030649"/>
    </source>
</evidence>